<protein>
    <submittedName>
        <fullName evidence="2">DNA-binding CsgD family transcriptional regulator</fullName>
    </submittedName>
</protein>
<dbReference type="SMART" id="SM00421">
    <property type="entry name" value="HTH_LUXR"/>
    <property type="match status" value="1"/>
</dbReference>
<reference evidence="2 3" key="1">
    <citation type="submission" date="2019-06" db="EMBL/GenBank/DDBJ databases">
        <title>Sorghum-associated microbial communities from plants grown in Nebraska, USA.</title>
        <authorList>
            <person name="Schachtman D."/>
        </authorList>
    </citation>
    <scope>NUCLEOTIDE SEQUENCE [LARGE SCALE GENOMIC DNA]</scope>
    <source>
        <strain evidence="2 3">T529</strain>
    </source>
</reference>
<keyword evidence="2" id="KW-0238">DNA-binding</keyword>
<dbReference type="Pfam" id="PF00196">
    <property type="entry name" value="GerE"/>
    <property type="match status" value="1"/>
</dbReference>
<dbReference type="SUPFAM" id="SSF46894">
    <property type="entry name" value="C-terminal effector domain of the bipartite response regulators"/>
    <property type="match status" value="1"/>
</dbReference>
<dbReference type="EMBL" id="VIVL01000001">
    <property type="protein sequence ID" value="TWD91296.1"/>
    <property type="molecule type" value="Genomic_DNA"/>
</dbReference>
<proteinExistence type="predicted"/>
<comment type="caution">
    <text evidence="2">The sequence shown here is derived from an EMBL/GenBank/DDBJ whole genome shotgun (WGS) entry which is preliminary data.</text>
</comment>
<organism evidence="2 3">
    <name type="scientific">Variovorax beijingensis</name>
    <dbReference type="NCBI Taxonomy" id="2496117"/>
    <lineage>
        <taxon>Bacteria</taxon>
        <taxon>Pseudomonadati</taxon>
        <taxon>Pseudomonadota</taxon>
        <taxon>Betaproteobacteria</taxon>
        <taxon>Burkholderiales</taxon>
        <taxon>Comamonadaceae</taxon>
        <taxon>Variovorax</taxon>
    </lineage>
</organism>
<dbReference type="Gene3D" id="1.10.10.10">
    <property type="entry name" value="Winged helix-like DNA-binding domain superfamily/Winged helix DNA-binding domain"/>
    <property type="match status" value="1"/>
</dbReference>
<dbReference type="InterPro" id="IPR016032">
    <property type="entry name" value="Sig_transdc_resp-reg_C-effctor"/>
</dbReference>
<evidence type="ECO:0000259" key="1">
    <source>
        <dbReference type="SMART" id="SM00421"/>
    </source>
</evidence>
<dbReference type="InterPro" id="IPR036388">
    <property type="entry name" value="WH-like_DNA-bd_sf"/>
</dbReference>
<name>A0A561CJF2_9BURK</name>
<dbReference type="OrthoDB" id="9135158at2"/>
<dbReference type="InterPro" id="IPR000792">
    <property type="entry name" value="Tscrpt_reg_LuxR_C"/>
</dbReference>
<dbReference type="AlphaFoldDB" id="A0A561CJF2"/>
<dbReference type="GO" id="GO:0003677">
    <property type="term" value="F:DNA binding"/>
    <property type="evidence" value="ECO:0007669"/>
    <property type="project" value="UniProtKB-KW"/>
</dbReference>
<evidence type="ECO:0000313" key="3">
    <source>
        <dbReference type="Proteomes" id="UP000319722"/>
    </source>
</evidence>
<dbReference type="GO" id="GO:0006355">
    <property type="term" value="P:regulation of DNA-templated transcription"/>
    <property type="evidence" value="ECO:0007669"/>
    <property type="project" value="InterPro"/>
</dbReference>
<sequence length="362" mass="39132">MNRNLALRRTLDAIAHLDDPQPPWRDLLQGMQQVIGGDSATFILLERGSELLSFQQVNVSPAAEREYVQHFCAHDILIPPTLGAAPGSWFDTHELFSPAFLSKNLYYADFMCRHGARQMLACIVDEGAQRRGGLTVQRSTAAHARRLLDSTRIRRVTQALRQGLARRDGRARLWLDGAESALAAFGEAVLLVTPAGTVLRASAGAQEFFGASRSLRLRSQRLWHPDAQTQQALAAGLRLAAQSRQRIRLPISGGSAGLQELELEMARAAPQLSLGEEVLVLARIRPGRSQAVPSIDSLCGAFGVTPAEARVLAALAAGQSPKQHAGAQGVSVHTVRSQLGSLMAKMGCTRQVDLVRKALLAP</sequence>
<accession>A0A561CJF2</accession>
<dbReference type="Proteomes" id="UP000319722">
    <property type="component" value="Unassembled WGS sequence"/>
</dbReference>
<dbReference type="RefSeq" id="WP_145740092.1">
    <property type="nucleotide sequence ID" value="NZ_VIVL01000001.1"/>
</dbReference>
<gene>
    <name evidence="2" type="ORF">FB547_101981</name>
</gene>
<feature type="domain" description="HTH luxR-type" evidence="1">
    <location>
        <begin position="301"/>
        <end position="358"/>
    </location>
</feature>
<evidence type="ECO:0000313" key="2">
    <source>
        <dbReference type="EMBL" id="TWD91296.1"/>
    </source>
</evidence>